<dbReference type="EMBL" id="JAMZMK010007018">
    <property type="protein sequence ID" value="KAI7746172.1"/>
    <property type="molecule type" value="Genomic_DNA"/>
</dbReference>
<organism evidence="7 8">
    <name type="scientific">Ambrosia artemisiifolia</name>
    <name type="common">Common ragweed</name>
    <dbReference type="NCBI Taxonomy" id="4212"/>
    <lineage>
        <taxon>Eukaryota</taxon>
        <taxon>Viridiplantae</taxon>
        <taxon>Streptophyta</taxon>
        <taxon>Embryophyta</taxon>
        <taxon>Tracheophyta</taxon>
        <taxon>Spermatophyta</taxon>
        <taxon>Magnoliopsida</taxon>
        <taxon>eudicotyledons</taxon>
        <taxon>Gunneridae</taxon>
        <taxon>Pentapetalae</taxon>
        <taxon>asterids</taxon>
        <taxon>campanulids</taxon>
        <taxon>Asterales</taxon>
        <taxon>Asteraceae</taxon>
        <taxon>Asteroideae</taxon>
        <taxon>Heliantheae alliance</taxon>
        <taxon>Heliantheae</taxon>
        <taxon>Ambrosia</taxon>
    </lineage>
</organism>
<dbReference type="PROSITE" id="PS51369">
    <property type="entry name" value="TCP"/>
    <property type="match status" value="1"/>
</dbReference>
<keyword evidence="3" id="KW-0238">DNA-binding</keyword>
<keyword evidence="4" id="KW-0804">Transcription</keyword>
<comment type="caution">
    <text evidence="7">The sequence shown here is derived from an EMBL/GenBank/DDBJ whole genome shotgun (WGS) entry which is preliminary data.</text>
</comment>
<evidence type="ECO:0000313" key="7">
    <source>
        <dbReference type="EMBL" id="KAI7746172.1"/>
    </source>
</evidence>
<accession>A0AAD5GKF1</accession>
<dbReference type="GO" id="GO:0003700">
    <property type="term" value="F:DNA-binding transcription factor activity"/>
    <property type="evidence" value="ECO:0007669"/>
    <property type="project" value="InterPro"/>
</dbReference>
<keyword evidence="2" id="KW-0805">Transcription regulation</keyword>
<comment type="subcellular location">
    <subcellularLocation>
        <location evidence="1">Nucleus</location>
    </subcellularLocation>
</comment>
<evidence type="ECO:0000259" key="6">
    <source>
        <dbReference type="PROSITE" id="PS51369"/>
    </source>
</evidence>
<proteinExistence type="predicted"/>
<keyword evidence="5" id="KW-0539">Nucleus</keyword>
<evidence type="ECO:0000256" key="2">
    <source>
        <dbReference type="ARBA" id="ARBA00023015"/>
    </source>
</evidence>
<sequence length="388" mass="43549">NKNQIIKQLLKNLLTDSSSIQFLLKTEAFSLSTEETAFLQPDGARSKMFNNTSSGGKDFQAKQEGDSNELMLPKYTSSSRQWGGFKNPRIVRVSKAFGGKDRHSKVCTVKGLRDRRIRLSVPTAIQLYDLQDRLGLNQPSKVIDWLLDSTKDDIDQLPPLQMLPGDFNQFHPMPPALNPQDLNSAQVSFSQFLSTPNATFVKDVGNRTLLYTKQGINLDRDNDINGDHQRKKGKEALVENKWNEQENGDGNGGLNFFPIPQYSYPRLFPYSPYYNWEPSSNLSISQFGNQGLASSQTDSSMTLPNASQFSLCPPAITPSPFPPYPMPSMGDNHDLIRQNNHFHLLSSSSQHVPPNSLMPLFNLSDSQDKVPFGLDANLNVRSHKKDDR</sequence>
<reference evidence="7" key="1">
    <citation type="submission" date="2022-06" db="EMBL/GenBank/DDBJ databases">
        <title>Uncovering the hologenomic basis of an extraordinary plant invasion.</title>
        <authorList>
            <person name="Bieker V.C."/>
            <person name="Martin M.D."/>
            <person name="Gilbert T."/>
            <person name="Hodgins K."/>
            <person name="Battlay P."/>
            <person name="Petersen B."/>
            <person name="Wilson J."/>
        </authorList>
    </citation>
    <scope>NUCLEOTIDE SEQUENCE</scope>
    <source>
        <strain evidence="7">AA19_3_7</strain>
        <tissue evidence="7">Leaf</tissue>
    </source>
</reference>
<dbReference type="GO" id="GO:0005634">
    <property type="term" value="C:nucleus"/>
    <property type="evidence" value="ECO:0007669"/>
    <property type="project" value="UniProtKB-SubCell"/>
</dbReference>
<dbReference type="GO" id="GO:0043565">
    <property type="term" value="F:sequence-specific DNA binding"/>
    <property type="evidence" value="ECO:0007669"/>
    <property type="project" value="TreeGrafter"/>
</dbReference>
<dbReference type="Pfam" id="PF03634">
    <property type="entry name" value="TCP"/>
    <property type="match status" value="1"/>
</dbReference>
<feature type="domain" description="TCP" evidence="6">
    <location>
        <begin position="99"/>
        <end position="157"/>
    </location>
</feature>
<dbReference type="AlphaFoldDB" id="A0AAD5GKF1"/>
<evidence type="ECO:0000256" key="3">
    <source>
        <dbReference type="ARBA" id="ARBA00023125"/>
    </source>
</evidence>
<dbReference type="PANTHER" id="PTHR31072">
    <property type="entry name" value="TRANSCRIPTION FACTOR TCP4-RELATED"/>
    <property type="match status" value="1"/>
</dbReference>
<evidence type="ECO:0000256" key="1">
    <source>
        <dbReference type="ARBA" id="ARBA00004123"/>
    </source>
</evidence>
<protein>
    <recommendedName>
        <fullName evidence="6">TCP domain-containing protein</fullName>
    </recommendedName>
</protein>
<evidence type="ECO:0000313" key="8">
    <source>
        <dbReference type="Proteomes" id="UP001206925"/>
    </source>
</evidence>
<feature type="non-terminal residue" evidence="7">
    <location>
        <position position="388"/>
    </location>
</feature>
<evidence type="ECO:0000256" key="4">
    <source>
        <dbReference type="ARBA" id="ARBA00023163"/>
    </source>
</evidence>
<gene>
    <name evidence="7" type="ORF">M8C21_016250</name>
</gene>
<dbReference type="Proteomes" id="UP001206925">
    <property type="component" value="Unassembled WGS sequence"/>
</dbReference>
<evidence type="ECO:0000256" key="5">
    <source>
        <dbReference type="ARBA" id="ARBA00023242"/>
    </source>
</evidence>
<name>A0AAD5GKF1_AMBAR</name>
<keyword evidence="8" id="KW-1185">Reference proteome</keyword>
<dbReference type="InterPro" id="IPR005333">
    <property type="entry name" value="Transcription_factor_TCP"/>
</dbReference>
<dbReference type="InterPro" id="IPR017887">
    <property type="entry name" value="TF_TCP_subgr"/>
</dbReference>
<dbReference type="PANTHER" id="PTHR31072:SF185">
    <property type="entry name" value="TEOSINTE BRANCHED 1, CYCLOIDEA AND PCF TRANSCRIPTION FACTOR 5-RELATED"/>
    <property type="match status" value="1"/>
</dbReference>